<evidence type="ECO:0000256" key="2">
    <source>
        <dbReference type="ARBA" id="ARBA00022517"/>
    </source>
</evidence>
<accession>A0A381ZI85</accession>
<protein>
    <recommendedName>
        <fullName evidence="6">Ribosome maturation factor RimP</fullName>
    </recommendedName>
</protein>
<dbReference type="InterPro" id="IPR036847">
    <property type="entry name" value="RimP_C_sf"/>
</dbReference>
<dbReference type="CDD" id="cd01734">
    <property type="entry name" value="YlxS_C"/>
    <property type="match status" value="1"/>
</dbReference>
<keyword evidence="1" id="KW-0963">Cytoplasm</keyword>
<proteinExistence type="predicted"/>
<evidence type="ECO:0008006" key="6">
    <source>
        <dbReference type="Google" id="ProtNLM"/>
    </source>
</evidence>
<dbReference type="PANTHER" id="PTHR33867:SF1">
    <property type="entry name" value="RIBOSOME MATURATION FACTOR RIMP"/>
    <property type="match status" value="1"/>
</dbReference>
<dbReference type="GO" id="GO:0000028">
    <property type="term" value="P:ribosomal small subunit assembly"/>
    <property type="evidence" value="ECO:0007669"/>
    <property type="project" value="TreeGrafter"/>
</dbReference>
<dbReference type="GO" id="GO:0005829">
    <property type="term" value="C:cytosol"/>
    <property type="evidence" value="ECO:0007669"/>
    <property type="project" value="TreeGrafter"/>
</dbReference>
<dbReference type="SUPFAM" id="SSF75420">
    <property type="entry name" value="YhbC-like, N-terminal domain"/>
    <property type="match status" value="1"/>
</dbReference>
<feature type="domain" description="Ribosome maturation factor RimP N-terminal" evidence="3">
    <location>
        <begin position="1"/>
        <end position="23"/>
    </location>
</feature>
<dbReference type="Gene3D" id="2.30.30.180">
    <property type="entry name" value="Ribosome maturation factor RimP, C-terminal domain"/>
    <property type="match status" value="1"/>
</dbReference>
<evidence type="ECO:0000259" key="4">
    <source>
        <dbReference type="Pfam" id="PF17384"/>
    </source>
</evidence>
<organism evidence="5">
    <name type="scientific">marine metagenome</name>
    <dbReference type="NCBI Taxonomy" id="408172"/>
    <lineage>
        <taxon>unclassified sequences</taxon>
        <taxon>metagenomes</taxon>
        <taxon>ecological metagenomes</taxon>
    </lineage>
</organism>
<sequence>DVLDVEDMVEGEYTLEVSSPGLDRPLVKQEHFEQAQGKDVFIRMQGLHLGRRKFRGSLLEARNDTVLVEVDGESYELLYSEMQRANLVSEIDFGATPTERKQSAK</sequence>
<dbReference type="InterPro" id="IPR028998">
    <property type="entry name" value="RimP_C"/>
</dbReference>
<dbReference type="InterPro" id="IPR035956">
    <property type="entry name" value="RimP_N_sf"/>
</dbReference>
<feature type="non-terminal residue" evidence="5">
    <location>
        <position position="1"/>
    </location>
</feature>
<dbReference type="Pfam" id="PF17384">
    <property type="entry name" value="DUF150_C"/>
    <property type="match status" value="1"/>
</dbReference>
<feature type="domain" description="Ribosome maturation factor RimP C-terminal" evidence="4">
    <location>
        <begin position="26"/>
        <end position="90"/>
    </location>
</feature>
<dbReference type="GO" id="GO:0006412">
    <property type="term" value="P:translation"/>
    <property type="evidence" value="ECO:0007669"/>
    <property type="project" value="TreeGrafter"/>
</dbReference>
<dbReference type="PANTHER" id="PTHR33867">
    <property type="entry name" value="RIBOSOME MATURATION FACTOR RIMP"/>
    <property type="match status" value="1"/>
</dbReference>
<dbReference type="EMBL" id="UINC01021410">
    <property type="protein sequence ID" value="SVA88899.1"/>
    <property type="molecule type" value="Genomic_DNA"/>
</dbReference>
<dbReference type="Pfam" id="PF02576">
    <property type="entry name" value="RimP_N"/>
    <property type="match status" value="1"/>
</dbReference>
<gene>
    <name evidence="5" type="ORF">METZ01_LOCUS141753</name>
</gene>
<keyword evidence="2" id="KW-0690">Ribosome biogenesis</keyword>
<name>A0A381ZI85_9ZZZZ</name>
<evidence type="ECO:0000259" key="3">
    <source>
        <dbReference type="Pfam" id="PF02576"/>
    </source>
</evidence>
<dbReference type="SUPFAM" id="SSF74942">
    <property type="entry name" value="YhbC-like, C-terminal domain"/>
    <property type="match status" value="1"/>
</dbReference>
<reference evidence="5" key="1">
    <citation type="submission" date="2018-05" db="EMBL/GenBank/DDBJ databases">
        <authorList>
            <person name="Lanie J.A."/>
            <person name="Ng W.-L."/>
            <person name="Kazmierczak K.M."/>
            <person name="Andrzejewski T.M."/>
            <person name="Davidsen T.M."/>
            <person name="Wayne K.J."/>
            <person name="Tettelin H."/>
            <person name="Glass J.I."/>
            <person name="Rusch D."/>
            <person name="Podicherti R."/>
            <person name="Tsui H.-C.T."/>
            <person name="Winkler M.E."/>
        </authorList>
    </citation>
    <scope>NUCLEOTIDE SEQUENCE</scope>
</reference>
<dbReference type="InterPro" id="IPR028989">
    <property type="entry name" value="RimP_N"/>
</dbReference>
<dbReference type="InterPro" id="IPR003728">
    <property type="entry name" value="Ribosome_maturation_RimP"/>
</dbReference>
<evidence type="ECO:0000313" key="5">
    <source>
        <dbReference type="EMBL" id="SVA88899.1"/>
    </source>
</evidence>
<evidence type="ECO:0000256" key="1">
    <source>
        <dbReference type="ARBA" id="ARBA00022490"/>
    </source>
</evidence>
<dbReference type="AlphaFoldDB" id="A0A381ZI85"/>